<evidence type="ECO:0000313" key="27">
    <source>
        <dbReference type="EMBL" id="QXE22697.1"/>
    </source>
</evidence>
<dbReference type="InterPro" id="IPR036097">
    <property type="entry name" value="HisK_dim/P_sf"/>
</dbReference>
<evidence type="ECO:0000313" key="28">
    <source>
        <dbReference type="Proteomes" id="UP000683511"/>
    </source>
</evidence>
<dbReference type="Pfam" id="PF02518">
    <property type="entry name" value="HATPase_c"/>
    <property type="match status" value="1"/>
</dbReference>
<feature type="transmembrane region" description="Helical" evidence="20">
    <location>
        <begin position="266"/>
        <end position="288"/>
    </location>
</feature>
<dbReference type="PROSITE" id="PS50113">
    <property type="entry name" value="PAC"/>
    <property type="match status" value="3"/>
</dbReference>
<dbReference type="FunFam" id="1.10.287.130:FF:000004">
    <property type="entry name" value="Ethylene receptor 1"/>
    <property type="match status" value="1"/>
</dbReference>
<evidence type="ECO:0000259" key="24">
    <source>
        <dbReference type="PROSITE" id="PS50113"/>
    </source>
</evidence>
<dbReference type="Gene3D" id="1.20.120.160">
    <property type="entry name" value="HPT domain"/>
    <property type="match status" value="1"/>
</dbReference>
<evidence type="ECO:0000256" key="14">
    <source>
        <dbReference type="ARBA" id="ARBA00023136"/>
    </source>
</evidence>
<reference evidence="27" key="1">
    <citation type="submission" date="2017-04" db="EMBL/GenBank/DDBJ databases">
        <title>Genome deletions in a multicellular cyanobacterial endosymbiont for morphological adaptation in marine diatoms.</title>
        <authorList>
            <person name="Wang Y."/>
            <person name="Gao H."/>
            <person name="Li R."/>
            <person name="Xu X."/>
        </authorList>
    </citation>
    <scope>NUCLEOTIDE SEQUENCE</scope>
    <source>
        <strain evidence="27">FACHB 800</strain>
    </source>
</reference>
<dbReference type="Gene3D" id="3.30.450.40">
    <property type="match status" value="1"/>
</dbReference>
<evidence type="ECO:0000256" key="5">
    <source>
        <dbReference type="ARBA" id="ARBA00022475"/>
    </source>
</evidence>
<feature type="domain" description="CHASE" evidence="25">
    <location>
        <begin position="104"/>
        <end position="200"/>
    </location>
</feature>
<dbReference type="GO" id="GO:0000155">
    <property type="term" value="F:phosphorelay sensor kinase activity"/>
    <property type="evidence" value="ECO:0007669"/>
    <property type="project" value="InterPro"/>
</dbReference>
<dbReference type="SMART" id="SM00086">
    <property type="entry name" value="PAC"/>
    <property type="match status" value="3"/>
</dbReference>
<dbReference type="Pfam" id="PF00072">
    <property type="entry name" value="Response_reg"/>
    <property type="match status" value="2"/>
</dbReference>
<organism evidence="27 28">
    <name type="scientific">Richelia sinica FACHB-800</name>
    <dbReference type="NCBI Taxonomy" id="1357546"/>
    <lineage>
        <taxon>Bacteria</taxon>
        <taxon>Bacillati</taxon>
        <taxon>Cyanobacteriota</taxon>
        <taxon>Cyanophyceae</taxon>
        <taxon>Nostocales</taxon>
        <taxon>Nostocaceae</taxon>
        <taxon>Richelia</taxon>
    </lineage>
</organism>
<dbReference type="InterPro" id="IPR005467">
    <property type="entry name" value="His_kinase_dom"/>
</dbReference>
<dbReference type="Gene3D" id="3.30.450.20">
    <property type="entry name" value="PAS domain"/>
    <property type="match status" value="3"/>
</dbReference>
<dbReference type="PRINTS" id="PR00344">
    <property type="entry name" value="BCTRLSENSOR"/>
</dbReference>
<feature type="compositionally biased region" description="Polar residues" evidence="19">
    <location>
        <begin position="1453"/>
        <end position="1462"/>
    </location>
</feature>
<evidence type="ECO:0000256" key="10">
    <source>
        <dbReference type="ARBA" id="ARBA00022777"/>
    </source>
</evidence>
<dbReference type="Gene3D" id="3.40.50.2300">
    <property type="match status" value="2"/>
</dbReference>
<dbReference type="InterPro" id="IPR001789">
    <property type="entry name" value="Sig_transdc_resp-reg_receiver"/>
</dbReference>
<dbReference type="SMART" id="SM00448">
    <property type="entry name" value="REC"/>
    <property type="match status" value="2"/>
</dbReference>
<dbReference type="Pfam" id="PF01627">
    <property type="entry name" value="Hpt"/>
    <property type="match status" value="1"/>
</dbReference>
<comment type="similarity">
    <text evidence="3">In the N-terminal section; belongs to the phytochrome family.</text>
</comment>
<dbReference type="SUPFAM" id="SSF55785">
    <property type="entry name" value="PYP-like sensor domain (PAS domain)"/>
    <property type="match status" value="3"/>
</dbReference>
<dbReference type="Pfam" id="PF00512">
    <property type="entry name" value="HisKA"/>
    <property type="match status" value="1"/>
</dbReference>
<feature type="domain" description="HPt" evidence="26">
    <location>
        <begin position="1485"/>
        <end position="1578"/>
    </location>
</feature>
<evidence type="ECO:0000259" key="26">
    <source>
        <dbReference type="PROSITE" id="PS50894"/>
    </source>
</evidence>
<dbReference type="SMART" id="SM00091">
    <property type="entry name" value="PAS"/>
    <property type="match status" value="3"/>
</dbReference>
<dbReference type="Gene3D" id="3.30.450.350">
    <property type="entry name" value="CHASE domain"/>
    <property type="match status" value="1"/>
</dbReference>
<dbReference type="InterPro" id="IPR001610">
    <property type="entry name" value="PAC"/>
</dbReference>
<dbReference type="CDD" id="cd00088">
    <property type="entry name" value="HPT"/>
    <property type="match status" value="1"/>
</dbReference>
<dbReference type="Pfam" id="PF01590">
    <property type="entry name" value="GAF"/>
    <property type="match status" value="1"/>
</dbReference>
<evidence type="ECO:0000259" key="25">
    <source>
        <dbReference type="PROSITE" id="PS50839"/>
    </source>
</evidence>
<dbReference type="GO" id="GO:0005886">
    <property type="term" value="C:plasma membrane"/>
    <property type="evidence" value="ECO:0007669"/>
    <property type="project" value="UniProtKB-SubCell"/>
</dbReference>
<dbReference type="Gene3D" id="3.30.565.10">
    <property type="entry name" value="Histidine kinase-like ATPase, C-terminal domain"/>
    <property type="match status" value="1"/>
</dbReference>
<feature type="domain" description="Response regulatory" evidence="22">
    <location>
        <begin position="1321"/>
        <end position="1438"/>
    </location>
</feature>
<dbReference type="CDD" id="cd16922">
    <property type="entry name" value="HATPase_EvgS-ArcB-TorS-like"/>
    <property type="match status" value="1"/>
</dbReference>
<dbReference type="InterPro" id="IPR004358">
    <property type="entry name" value="Sig_transdc_His_kin-like_C"/>
</dbReference>
<dbReference type="InterPro" id="IPR036890">
    <property type="entry name" value="HATPase_C_sf"/>
</dbReference>
<evidence type="ECO:0000256" key="9">
    <source>
        <dbReference type="ARBA" id="ARBA00022741"/>
    </source>
</evidence>
<evidence type="ECO:0000256" key="18">
    <source>
        <dbReference type="SAM" id="Coils"/>
    </source>
</evidence>
<evidence type="ECO:0000256" key="17">
    <source>
        <dbReference type="PROSITE-ProRule" id="PRU00169"/>
    </source>
</evidence>
<dbReference type="CDD" id="cd00130">
    <property type="entry name" value="PAS"/>
    <property type="match status" value="3"/>
</dbReference>
<dbReference type="PROSITE" id="PS50839">
    <property type="entry name" value="CHASE"/>
    <property type="match status" value="1"/>
</dbReference>
<feature type="modified residue" description="4-aspartylphosphate" evidence="17">
    <location>
        <position position="1224"/>
    </location>
</feature>
<dbReference type="CDD" id="cd00082">
    <property type="entry name" value="HisKA"/>
    <property type="match status" value="1"/>
</dbReference>
<feature type="domain" description="Histidine kinase" evidence="21">
    <location>
        <begin position="908"/>
        <end position="1117"/>
    </location>
</feature>
<dbReference type="SUPFAM" id="SSF55781">
    <property type="entry name" value="GAF domain-like"/>
    <property type="match status" value="1"/>
</dbReference>
<feature type="domain" description="PAS" evidence="23">
    <location>
        <begin position="445"/>
        <end position="492"/>
    </location>
</feature>
<evidence type="ECO:0000256" key="12">
    <source>
        <dbReference type="ARBA" id="ARBA00022989"/>
    </source>
</evidence>
<evidence type="ECO:0000256" key="4">
    <source>
        <dbReference type="ARBA" id="ARBA00012438"/>
    </source>
</evidence>
<sequence length="1583" mass="181463">MTSQDKHDWYSILTCVHQRKFSIIIGTIVLIIVITLWHRLLIVEEQHIKQLIEQQAITIQTELNQQLNSLFLALDRMGKRWEQHGGTPRREWEQDAEIYMQHFPGYHAIQWIDPSLKSHWIVSSIKNKSVNHSEINRNFQRCVGLEEKRKNQPIYISSPFNLSRNKKGFISCKPLFVNNKFNGFLVGVFYYQKLLESSLELPSGYQMQILDYADDLNKPELIYSKYGQKIEELEWQHTLNIELYNRHWRLNISPSNQLLSSFRSHLLTVLLSVGILVTLTVTLLVYFVQISKESYHRITTINSELAQRVLELQEVEQSLRTSKNRLRELIETVRVIPWEIDLTTWCFTYVGPQAEAMLKYPLSEWYQENFWFNHLYPDDRERCIELCLEASTGGTNHEMEYRLLTADGKLVWVRDIVHVVMSDGNPTKLRGFMFDITNLKETEETLRLRERALANSYNGIVIADARLPDTPVIYVNNAFEKMTGYSAQDVIGCNCRFLQGKDNQQPGLNKLRVAIQRGVECSVVLRNYRQNGQLFWNELSISPIYNDHGQLTHFIGIQNDITASKIAEKALRKSEERWQLAIEANQDAIWDWNLITNKIFRSAKWAELLEIPENQLAITEEDDWLNRIHPDDYERVTTMMEDYLQHRIPHYMIEYRLRCSGGNYKWVMVQAKAQWNKQGQPIRLVGSTKDITEQVEQRQALQKQLQRILLLKKITQKIRQTLDSQEIFETAATEIGQAFGVDRCLIHTYVSDPSPRIPLVAQYVASDYCSVSTLEIPITGNPHAETLIRQDQAIASPNVYQEPLLQAAIPLCQDLNMKSMLSVRTSYQGQPNGVICLHQCSYFRQWTPEDIELVEAVADQLGIALAQAALLEQETKQREELSIKNAALERARVAAESANRAKSDFLAMMSHEIRTPMNAVIGMTGLLLDTALTEQQQDFVETIRSSGDALLTIINDILDFSKIESGKLELEEQPFDVRNCIERVIDLLAPKAHEKQLELAYLIHPQVPLQIIGDVTRLRQILMNLLGNAIKFTKYGEIILSVHGKEIDYSNSEQRYELLFIIQDTGIGITPKKMGRLFQSFSQADASTTRKYGGTGLGLVISKRLSEMMGGTMWVESHGYVGGTPSSLWSREEVVVLTQNNQGSNFYFTIAAPVVANTKREKFTNDIVNLTGKKVLIVDDNSPYWKVIRLQLESWKMAVDVSQSPETALAKLSQEKQFDLAIFDMTRPETEGLSLAHQIHQIPGYQTLPLVVISSWSTLIKNYKYPDLEIAACLSKPVKQSLLYDALVNIFNQEKIKQKTLELKTEYIKTDLNLAKKLPLRILLAEDTVVNQKVALLMLNKMGYRADIAANGLEVLDALQRQTYDVVFMDVQMPEMDGLEATQRICQQWLESERPYIIAMTANAMRGDREACLAIGMNDYISKPVQLEELYQALSNYQHHHSSTTTPTVSLTPQGNSTTTNIEIPQPTVIDSLVLQSLREMLGGDEKALGEIINYYLLDAPQLIQNLTSFVQEKDYQNIWQTAHKFKSSSASLGAKNLAKICLQLEHQGHSSHLENSDQLLEQLQQEYQQVEIALRNCMQEEN</sequence>
<keyword evidence="28" id="KW-1185">Reference proteome</keyword>
<feature type="region of interest" description="Disordered" evidence="19">
    <location>
        <begin position="1442"/>
        <end position="1462"/>
    </location>
</feature>
<feature type="coiled-coil region" evidence="18">
    <location>
        <begin position="871"/>
        <end position="898"/>
    </location>
</feature>
<evidence type="ECO:0000256" key="2">
    <source>
        <dbReference type="ARBA" id="ARBA00004651"/>
    </source>
</evidence>
<evidence type="ECO:0000256" key="19">
    <source>
        <dbReference type="SAM" id="MobiDB-lite"/>
    </source>
</evidence>
<gene>
    <name evidence="27" type="ORF">B6N60_01383</name>
</gene>
<dbReference type="PANTHER" id="PTHR45339">
    <property type="entry name" value="HYBRID SIGNAL TRANSDUCTION HISTIDINE KINASE J"/>
    <property type="match status" value="1"/>
</dbReference>
<dbReference type="Proteomes" id="UP000683511">
    <property type="component" value="Chromosome"/>
</dbReference>
<keyword evidence="5" id="KW-1003">Cell membrane</keyword>
<evidence type="ECO:0000256" key="20">
    <source>
        <dbReference type="SAM" id="Phobius"/>
    </source>
</evidence>
<evidence type="ECO:0000259" key="22">
    <source>
        <dbReference type="PROSITE" id="PS50110"/>
    </source>
</evidence>
<dbReference type="InterPro" id="IPR029016">
    <property type="entry name" value="GAF-like_dom_sf"/>
</dbReference>
<feature type="modified residue" description="4-aspartylphosphate" evidence="17">
    <location>
        <position position="1370"/>
    </location>
</feature>
<feature type="compositionally biased region" description="Low complexity" evidence="19">
    <location>
        <begin position="1443"/>
        <end position="1452"/>
    </location>
</feature>
<comment type="catalytic activity">
    <reaction evidence="1">
        <text>ATP + protein L-histidine = ADP + protein N-phospho-L-histidine.</text>
        <dbReference type="EC" id="2.7.13.3"/>
    </reaction>
</comment>
<evidence type="ECO:0000256" key="1">
    <source>
        <dbReference type="ARBA" id="ARBA00000085"/>
    </source>
</evidence>
<dbReference type="SUPFAM" id="SSF55874">
    <property type="entry name" value="ATPase domain of HSP90 chaperone/DNA topoisomerase II/histidine kinase"/>
    <property type="match status" value="1"/>
</dbReference>
<comment type="subcellular location">
    <subcellularLocation>
        <location evidence="2">Cell membrane</location>
        <topology evidence="2">Multi-pass membrane protein</topology>
    </subcellularLocation>
</comment>
<dbReference type="EMBL" id="CP021056">
    <property type="protein sequence ID" value="QXE22697.1"/>
    <property type="molecule type" value="Genomic_DNA"/>
</dbReference>
<dbReference type="CDD" id="cd17546">
    <property type="entry name" value="REC_hyHK_CKI1_RcsC-like"/>
    <property type="match status" value="2"/>
</dbReference>
<dbReference type="SMART" id="SM00073">
    <property type="entry name" value="HPT"/>
    <property type="match status" value="1"/>
</dbReference>
<dbReference type="SUPFAM" id="SSF47226">
    <property type="entry name" value="Histidine-containing phosphotransfer domain, HPT domain"/>
    <property type="match status" value="1"/>
</dbReference>
<feature type="domain" description="PAC" evidence="24">
    <location>
        <begin position="517"/>
        <end position="573"/>
    </location>
</feature>
<keyword evidence="8 20" id="KW-0812">Transmembrane</keyword>
<keyword evidence="13" id="KW-0902">Two-component regulatory system</keyword>
<dbReference type="InterPro" id="IPR006189">
    <property type="entry name" value="CHASE_dom"/>
</dbReference>
<feature type="coiled-coil region" evidence="18">
    <location>
        <begin position="1554"/>
        <end position="1581"/>
    </location>
</feature>
<dbReference type="PANTHER" id="PTHR45339:SF1">
    <property type="entry name" value="HYBRID SIGNAL TRANSDUCTION HISTIDINE KINASE J"/>
    <property type="match status" value="1"/>
</dbReference>
<dbReference type="RefSeq" id="WP_190601757.1">
    <property type="nucleotide sequence ID" value="NZ_CP021056.1"/>
</dbReference>
<dbReference type="GO" id="GO:0005524">
    <property type="term" value="F:ATP binding"/>
    <property type="evidence" value="ECO:0007669"/>
    <property type="project" value="UniProtKB-KW"/>
</dbReference>
<evidence type="ECO:0000259" key="23">
    <source>
        <dbReference type="PROSITE" id="PS50112"/>
    </source>
</evidence>
<dbReference type="InterPro" id="IPR035965">
    <property type="entry name" value="PAS-like_dom_sf"/>
</dbReference>
<dbReference type="InterPro" id="IPR042240">
    <property type="entry name" value="CHASE_sf"/>
</dbReference>
<dbReference type="SUPFAM" id="SSF47384">
    <property type="entry name" value="Homodimeric domain of signal transducing histidine kinase"/>
    <property type="match status" value="1"/>
</dbReference>
<evidence type="ECO:0000256" key="3">
    <source>
        <dbReference type="ARBA" id="ARBA00006402"/>
    </source>
</evidence>
<evidence type="ECO:0000256" key="13">
    <source>
        <dbReference type="ARBA" id="ARBA00023012"/>
    </source>
</evidence>
<dbReference type="SMART" id="SM00065">
    <property type="entry name" value="GAF"/>
    <property type="match status" value="1"/>
</dbReference>
<evidence type="ECO:0000256" key="6">
    <source>
        <dbReference type="ARBA" id="ARBA00022553"/>
    </source>
</evidence>
<dbReference type="InterPro" id="IPR003661">
    <property type="entry name" value="HisK_dim/P_dom"/>
</dbReference>
<dbReference type="SMART" id="SM00388">
    <property type="entry name" value="HisKA"/>
    <property type="match status" value="1"/>
</dbReference>
<dbReference type="PROSITE" id="PS50112">
    <property type="entry name" value="PAS"/>
    <property type="match status" value="1"/>
</dbReference>
<dbReference type="PROSITE" id="PS50110">
    <property type="entry name" value="RESPONSE_REGULATORY"/>
    <property type="match status" value="2"/>
</dbReference>
<dbReference type="FunFam" id="3.30.565.10:FF:000010">
    <property type="entry name" value="Sensor histidine kinase RcsC"/>
    <property type="match status" value="1"/>
</dbReference>
<accession>A0A975T749</accession>
<dbReference type="InterPro" id="IPR008207">
    <property type="entry name" value="Sig_transdc_His_kin_Hpt_dom"/>
</dbReference>
<feature type="domain" description="PAC" evidence="24">
    <location>
        <begin position="397"/>
        <end position="448"/>
    </location>
</feature>
<keyword evidence="12 20" id="KW-1133">Transmembrane helix</keyword>
<feature type="domain" description="Response regulatory" evidence="22">
    <location>
        <begin position="1174"/>
        <end position="1291"/>
    </location>
</feature>
<dbReference type="InterPro" id="IPR036641">
    <property type="entry name" value="HPT_dom_sf"/>
</dbReference>
<dbReference type="InterPro" id="IPR013655">
    <property type="entry name" value="PAS_fold_3"/>
</dbReference>
<dbReference type="SUPFAM" id="SSF52172">
    <property type="entry name" value="CheY-like"/>
    <property type="match status" value="2"/>
</dbReference>
<keyword evidence="14 20" id="KW-0472">Membrane</keyword>
<feature type="domain" description="PAC" evidence="24">
    <location>
        <begin position="651"/>
        <end position="703"/>
    </location>
</feature>
<protein>
    <recommendedName>
        <fullName evidence="15">Circadian input-output histidine kinase CikA</fullName>
        <ecNumber evidence="4">2.7.13.3</ecNumber>
    </recommendedName>
</protein>
<feature type="transmembrane region" description="Helical" evidence="20">
    <location>
        <begin position="20"/>
        <end position="42"/>
    </location>
</feature>
<keyword evidence="9" id="KW-0547">Nucleotide-binding</keyword>
<keyword evidence="11" id="KW-0067">ATP-binding</keyword>
<dbReference type="InterPro" id="IPR003018">
    <property type="entry name" value="GAF"/>
</dbReference>
<dbReference type="InterPro" id="IPR003594">
    <property type="entry name" value="HATPase_dom"/>
</dbReference>
<evidence type="ECO:0000256" key="16">
    <source>
        <dbReference type="PROSITE-ProRule" id="PRU00110"/>
    </source>
</evidence>
<dbReference type="KEGG" id="rsin:B6N60_01383"/>
<evidence type="ECO:0000256" key="7">
    <source>
        <dbReference type="ARBA" id="ARBA00022679"/>
    </source>
</evidence>
<evidence type="ECO:0000256" key="8">
    <source>
        <dbReference type="ARBA" id="ARBA00022692"/>
    </source>
</evidence>
<proteinExistence type="inferred from homology"/>
<keyword evidence="6 17" id="KW-0597">Phosphoprotein</keyword>
<keyword evidence="18" id="KW-0175">Coiled coil</keyword>
<evidence type="ECO:0000259" key="21">
    <source>
        <dbReference type="PROSITE" id="PS50109"/>
    </source>
</evidence>
<dbReference type="InterPro" id="IPR000700">
    <property type="entry name" value="PAS-assoc_C"/>
</dbReference>
<dbReference type="Pfam" id="PF13426">
    <property type="entry name" value="PAS_9"/>
    <property type="match status" value="1"/>
</dbReference>
<keyword evidence="10 27" id="KW-0418">Kinase</keyword>
<keyword evidence="7" id="KW-0808">Transferase</keyword>
<dbReference type="Gene3D" id="1.10.287.130">
    <property type="match status" value="1"/>
</dbReference>
<dbReference type="PROSITE" id="PS50109">
    <property type="entry name" value="HIS_KIN"/>
    <property type="match status" value="1"/>
</dbReference>
<dbReference type="EC" id="2.7.13.3" evidence="4"/>
<dbReference type="InterPro" id="IPR011006">
    <property type="entry name" value="CheY-like_superfamily"/>
</dbReference>
<name>A0A975T749_9NOST</name>
<feature type="modified residue" description="Phosphohistidine" evidence="16">
    <location>
        <position position="1524"/>
    </location>
</feature>
<dbReference type="NCBIfam" id="TIGR00229">
    <property type="entry name" value="sensory_box"/>
    <property type="match status" value="3"/>
</dbReference>
<dbReference type="InterPro" id="IPR000014">
    <property type="entry name" value="PAS"/>
</dbReference>
<dbReference type="PROSITE" id="PS50894">
    <property type="entry name" value="HPT"/>
    <property type="match status" value="1"/>
</dbReference>
<evidence type="ECO:0000256" key="15">
    <source>
        <dbReference type="ARBA" id="ARBA00074306"/>
    </source>
</evidence>
<dbReference type="SMART" id="SM00387">
    <property type="entry name" value="HATPase_c"/>
    <property type="match status" value="1"/>
</dbReference>
<evidence type="ECO:0000256" key="11">
    <source>
        <dbReference type="ARBA" id="ARBA00022840"/>
    </source>
</evidence>
<dbReference type="Pfam" id="PF08447">
    <property type="entry name" value="PAS_3"/>
    <property type="match status" value="2"/>
</dbReference>